<feature type="domain" description="Response regulatory" evidence="7">
    <location>
        <begin position="127"/>
        <end position="241"/>
    </location>
</feature>
<evidence type="ECO:0000259" key="6">
    <source>
        <dbReference type="PROSITE" id="PS50109"/>
    </source>
</evidence>
<dbReference type="InterPro" id="IPR004358">
    <property type="entry name" value="Sig_transdc_His_kin-like_C"/>
</dbReference>
<dbReference type="InterPro" id="IPR003594">
    <property type="entry name" value="HATPase_dom"/>
</dbReference>
<reference evidence="8 9" key="1">
    <citation type="submission" date="2022-02" db="EMBL/GenBank/DDBJ databases">
        <authorList>
            <person name="Min J."/>
        </authorList>
    </citation>
    <scope>NUCLEOTIDE SEQUENCE [LARGE SCALE GENOMIC DNA]</scope>
    <source>
        <strain evidence="8 9">GR10-1</strain>
    </source>
</reference>
<dbReference type="InterPro" id="IPR036890">
    <property type="entry name" value="HATPase_C_sf"/>
</dbReference>
<dbReference type="PANTHER" id="PTHR45339:SF1">
    <property type="entry name" value="HYBRID SIGNAL TRANSDUCTION HISTIDINE KINASE J"/>
    <property type="match status" value="1"/>
</dbReference>
<dbReference type="SMART" id="SM00387">
    <property type="entry name" value="HATPase_c"/>
    <property type="match status" value="1"/>
</dbReference>
<dbReference type="SMART" id="SM00448">
    <property type="entry name" value="REC"/>
    <property type="match status" value="1"/>
</dbReference>
<name>A0ABS9SR03_9BACT</name>
<dbReference type="SUPFAM" id="SSF52172">
    <property type="entry name" value="CheY-like"/>
    <property type="match status" value="1"/>
</dbReference>
<keyword evidence="9" id="KW-1185">Reference proteome</keyword>
<dbReference type="Gene3D" id="3.30.565.10">
    <property type="entry name" value="Histidine kinase-like ATPase, C-terminal domain"/>
    <property type="match status" value="1"/>
</dbReference>
<feature type="modified residue" description="4-aspartylphosphate" evidence="5">
    <location>
        <position position="176"/>
    </location>
</feature>
<dbReference type="PANTHER" id="PTHR45339">
    <property type="entry name" value="HYBRID SIGNAL TRANSDUCTION HISTIDINE KINASE J"/>
    <property type="match status" value="1"/>
</dbReference>
<dbReference type="InterPro" id="IPR005467">
    <property type="entry name" value="His_kinase_dom"/>
</dbReference>
<dbReference type="EMBL" id="JAKWBL010000004">
    <property type="protein sequence ID" value="MCH5600797.1"/>
    <property type="molecule type" value="Genomic_DNA"/>
</dbReference>
<comment type="caution">
    <text evidence="8">The sequence shown here is derived from an EMBL/GenBank/DDBJ whole genome shotgun (WGS) entry which is preliminary data.</text>
</comment>
<evidence type="ECO:0000256" key="5">
    <source>
        <dbReference type="PROSITE-ProRule" id="PRU00169"/>
    </source>
</evidence>
<dbReference type="Pfam" id="PF02518">
    <property type="entry name" value="HATPase_c"/>
    <property type="match status" value="1"/>
</dbReference>
<dbReference type="Proteomes" id="UP001202248">
    <property type="component" value="Unassembled WGS sequence"/>
</dbReference>
<evidence type="ECO:0000256" key="3">
    <source>
        <dbReference type="ARBA" id="ARBA00022553"/>
    </source>
</evidence>
<dbReference type="EC" id="2.7.13.3" evidence="2"/>
<keyword evidence="3 5" id="KW-0597">Phosphoprotein</keyword>
<feature type="domain" description="Histidine kinase" evidence="6">
    <location>
        <begin position="1"/>
        <end position="108"/>
    </location>
</feature>
<proteinExistence type="predicted"/>
<dbReference type="PRINTS" id="PR00344">
    <property type="entry name" value="BCTRLSENSOR"/>
</dbReference>
<dbReference type="PROSITE" id="PS50109">
    <property type="entry name" value="HIS_KIN"/>
    <property type="match status" value="1"/>
</dbReference>
<organism evidence="8 9">
    <name type="scientific">Niabella ginsengisoli</name>
    <dbReference type="NCBI Taxonomy" id="522298"/>
    <lineage>
        <taxon>Bacteria</taxon>
        <taxon>Pseudomonadati</taxon>
        <taxon>Bacteroidota</taxon>
        <taxon>Chitinophagia</taxon>
        <taxon>Chitinophagales</taxon>
        <taxon>Chitinophagaceae</taxon>
        <taxon>Niabella</taxon>
    </lineage>
</organism>
<dbReference type="Gene3D" id="3.40.50.2300">
    <property type="match status" value="1"/>
</dbReference>
<evidence type="ECO:0000313" key="9">
    <source>
        <dbReference type="Proteomes" id="UP001202248"/>
    </source>
</evidence>
<dbReference type="CDD" id="cd17546">
    <property type="entry name" value="REC_hyHK_CKI1_RcsC-like"/>
    <property type="match status" value="1"/>
</dbReference>
<accession>A0ABS9SR03</accession>
<keyword evidence="4" id="KW-0902">Two-component regulatory system</keyword>
<dbReference type="SUPFAM" id="SSF55874">
    <property type="entry name" value="ATPase domain of HSP90 chaperone/DNA topoisomerase II/histidine kinase"/>
    <property type="match status" value="1"/>
</dbReference>
<evidence type="ECO:0000313" key="8">
    <source>
        <dbReference type="EMBL" id="MCH5600797.1"/>
    </source>
</evidence>
<protein>
    <recommendedName>
        <fullName evidence="2">histidine kinase</fullName>
        <ecNumber evidence="2">2.7.13.3</ecNumber>
    </recommendedName>
</protein>
<evidence type="ECO:0000256" key="2">
    <source>
        <dbReference type="ARBA" id="ARBA00012438"/>
    </source>
</evidence>
<evidence type="ECO:0000256" key="4">
    <source>
        <dbReference type="ARBA" id="ARBA00023012"/>
    </source>
</evidence>
<comment type="catalytic activity">
    <reaction evidence="1">
        <text>ATP + protein L-histidine = ADP + protein N-phospho-L-histidine.</text>
        <dbReference type="EC" id="2.7.13.3"/>
    </reaction>
</comment>
<evidence type="ECO:0000256" key="1">
    <source>
        <dbReference type="ARBA" id="ARBA00000085"/>
    </source>
</evidence>
<evidence type="ECO:0000259" key="7">
    <source>
        <dbReference type="PROSITE" id="PS50110"/>
    </source>
</evidence>
<dbReference type="Pfam" id="PF00072">
    <property type="entry name" value="Response_reg"/>
    <property type="match status" value="1"/>
</dbReference>
<dbReference type="InterPro" id="IPR001789">
    <property type="entry name" value="Sig_transdc_resp-reg_receiver"/>
</dbReference>
<dbReference type="InterPro" id="IPR011006">
    <property type="entry name" value="CheY-like_superfamily"/>
</dbReference>
<dbReference type="PROSITE" id="PS50110">
    <property type="entry name" value="RESPONSE_REGULATORY"/>
    <property type="match status" value="1"/>
</dbReference>
<sequence length="244" mass="27426">MINLLNNANKYTSNGKISLDIKLTKETDDNVLIRFCITDTGIGIDPEFFEIIFDKFQHGSDSIKEKYGGSGVGLYIVKHFLSLHNSEIIVNSQPGKGASFSFSIWFEKVYKNKTSPTMLTNQKIAGKVLLVDDNNVNLIVTKTLLETKQYYCETAENGFEAIEKVKEKTYDLILMDIMMPGINGFETTQKIKEANIQTPVVALTAVDVNQNQEDFDRVNFAAVITKPFIPDEFFDIVKNAIGRS</sequence>
<gene>
    <name evidence="8" type="ORF">MKP09_24220</name>
</gene>